<feature type="signal peptide" evidence="1">
    <location>
        <begin position="1"/>
        <end position="27"/>
    </location>
</feature>
<evidence type="ECO:0008006" key="4">
    <source>
        <dbReference type="Google" id="ProtNLM"/>
    </source>
</evidence>
<evidence type="ECO:0000313" key="3">
    <source>
        <dbReference type="Proteomes" id="UP000013165"/>
    </source>
</evidence>
<keyword evidence="1" id="KW-0732">Signal</keyword>
<organism evidence="2 3">
    <name type="scientific">Marinobacter nanhaiticus D15-8W</name>
    <dbReference type="NCBI Taxonomy" id="626887"/>
    <lineage>
        <taxon>Bacteria</taxon>
        <taxon>Pseudomonadati</taxon>
        <taxon>Pseudomonadota</taxon>
        <taxon>Gammaproteobacteria</taxon>
        <taxon>Pseudomonadales</taxon>
        <taxon>Marinobacteraceae</taxon>
        <taxon>Marinobacter</taxon>
    </lineage>
</organism>
<keyword evidence="3" id="KW-1185">Reference proteome</keyword>
<comment type="caution">
    <text evidence="2">The sequence shown here is derived from an EMBL/GenBank/DDBJ whole genome shotgun (WGS) entry which is preliminary data.</text>
</comment>
<dbReference type="EMBL" id="APLQ01000014">
    <property type="protein sequence ID" value="ENO13064.1"/>
    <property type="molecule type" value="Genomic_DNA"/>
</dbReference>
<dbReference type="Proteomes" id="UP000013165">
    <property type="component" value="Unassembled WGS sequence"/>
</dbReference>
<name>N6VYW9_9GAMM</name>
<dbReference type="HOGENOM" id="CLU_675787_0_0_6"/>
<dbReference type="OrthoDB" id="5753229at2"/>
<proteinExistence type="predicted"/>
<gene>
    <name evidence="2" type="ORF">J057_16740</name>
</gene>
<evidence type="ECO:0000256" key="1">
    <source>
        <dbReference type="SAM" id="SignalP"/>
    </source>
</evidence>
<dbReference type="STRING" id="626887.J057_16740"/>
<dbReference type="eggNOG" id="ENOG502Z7WJ">
    <property type="taxonomic scope" value="Bacteria"/>
</dbReference>
<feature type="chain" id="PRO_5004126637" description="DUF1585 domain-containing protein" evidence="1">
    <location>
        <begin position="28"/>
        <end position="406"/>
    </location>
</feature>
<sequence>MFIIKATKAVALTCLLGSLLSPGLANADARDQAKRIHERLTGVPPDAATLDTMATQVSSSPVTAAYTAMEDPAFYNVTIKNFVAPWTNEAMSSFVPLNDYTATVIGVVRDGLDFRRILYDDILYVGQASGLPAYSNTNNNHYAALERGNYDLSDPDILVDTTQSSRNGLPSSATAGIMTSRAAAQAFFSAGTNRAMFRFTLLNHLCNDLEQVNDVTRPPDRIRQDVSRSPGGDSRVFLNNCVGCHSGMDPMAQAFAYYDYQYDADADPDGELGRLIYNTVGTVDPETGTRVQGKYLINAGNFEHGYVTTDDQWDNYWRKGPNRRLGWADTAPRGSGSGAKSLGQELAQSEAFAECQVKKVFRNVCLRDPVDTADHNQIDSMVNSLSASNFNLKQTFAESAVYCMGD</sequence>
<protein>
    <recommendedName>
        <fullName evidence="4">DUF1585 domain-containing protein</fullName>
    </recommendedName>
</protein>
<evidence type="ECO:0000313" key="2">
    <source>
        <dbReference type="EMBL" id="ENO13064.1"/>
    </source>
</evidence>
<dbReference type="PATRIC" id="fig|626887.3.peg.3346"/>
<accession>N6VYW9</accession>
<reference evidence="2 3" key="1">
    <citation type="journal article" date="2013" name="Genome Announc.">
        <title>Genome Sequence of the Polycyclic Aromatic Hydrocarbon-Degrading Bacterium Strain Marinobacter nanhaiticus D15-8WT.</title>
        <authorList>
            <person name="Cui Z."/>
            <person name="Gao W."/>
            <person name="Li Q."/>
            <person name="Xu G."/>
            <person name="Zheng L."/>
        </authorList>
    </citation>
    <scope>NUCLEOTIDE SEQUENCE [LARGE SCALE GENOMIC DNA]</scope>
    <source>
        <strain evidence="2 3">D15-8W</strain>
    </source>
</reference>
<dbReference type="AlphaFoldDB" id="N6VYW9"/>